<organism evidence="2 3">
    <name type="scientific">Dyella flagellata</name>
    <dbReference type="NCBI Taxonomy" id="1867833"/>
    <lineage>
        <taxon>Bacteria</taxon>
        <taxon>Pseudomonadati</taxon>
        <taxon>Pseudomonadota</taxon>
        <taxon>Gammaproteobacteria</taxon>
        <taxon>Lysobacterales</taxon>
        <taxon>Rhodanobacteraceae</taxon>
        <taxon>Dyella</taxon>
    </lineage>
</organism>
<dbReference type="Gene3D" id="3.40.50.150">
    <property type="entry name" value="Vaccinia Virus protein VP39"/>
    <property type="match status" value="1"/>
</dbReference>
<dbReference type="RefSeq" id="WP_284330129.1">
    <property type="nucleotide sequence ID" value="NZ_BSOA01000003.1"/>
</dbReference>
<name>A0ABQ5X527_9GAMM</name>
<dbReference type="Proteomes" id="UP001156627">
    <property type="component" value="Unassembled WGS sequence"/>
</dbReference>
<evidence type="ECO:0000259" key="1">
    <source>
        <dbReference type="Pfam" id="PF13847"/>
    </source>
</evidence>
<dbReference type="Pfam" id="PF13847">
    <property type="entry name" value="Methyltransf_31"/>
    <property type="match status" value="1"/>
</dbReference>
<evidence type="ECO:0000313" key="3">
    <source>
        <dbReference type="Proteomes" id="UP001156627"/>
    </source>
</evidence>
<sequence length="279" mass="31352">MDARLRNLLNQMLQDRTWRDPDQLGRRIDMQEQLERALFHAGDSLEPSLRQRGEGLMIELEVIDRRLYHAIRADIRRGQGAGRLLHWAAAMPRNGDEEGYDPLDALLSGVLDLAEPGNVPELDAEMVFYQPTPARHIFDLLARVPMGDQDVVIDLGAGLGHVTLLTAICTRARCVGIELQAAYVTSARQCAQALNLRNASFIAQDVRHACLAEGTVFYLYTPFTGTILRTVLDMLKREAEDRPIRLCTLGPCTEVLARESWLTMDNISERGSVTLFRSR</sequence>
<protein>
    <recommendedName>
        <fullName evidence="1">Methyltransferase domain-containing protein</fullName>
    </recommendedName>
</protein>
<comment type="caution">
    <text evidence="2">The sequence shown here is derived from an EMBL/GenBank/DDBJ whole genome shotgun (WGS) entry which is preliminary data.</text>
</comment>
<gene>
    <name evidence="2" type="ORF">GCM10007898_02880</name>
</gene>
<dbReference type="SUPFAM" id="SSF53335">
    <property type="entry name" value="S-adenosyl-L-methionine-dependent methyltransferases"/>
    <property type="match status" value="1"/>
</dbReference>
<feature type="domain" description="Methyltransferase" evidence="1">
    <location>
        <begin position="149"/>
        <end position="208"/>
    </location>
</feature>
<evidence type="ECO:0000313" key="2">
    <source>
        <dbReference type="EMBL" id="GLQ86722.1"/>
    </source>
</evidence>
<accession>A0ABQ5X527</accession>
<reference evidence="3" key="1">
    <citation type="journal article" date="2019" name="Int. J. Syst. Evol. Microbiol.">
        <title>The Global Catalogue of Microorganisms (GCM) 10K type strain sequencing project: providing services to taxonomists for standard genome sequencing and annotation.</title>
        <authorList>
            <consortium name="The Broad Institute Genomics Platform"/>
            <consortium name="The Broad Institute Genome Sequencing Center for Infectious Disease"/>
            <person name="Wu L."/>
            <person name="Ma J."/>
        </authorList>
    </citation>
    <scope>NUCLEOTIDE SEQUENCE [LARGE SCALE GENOMIC DNA]</scope>
    <source>
        <strain evidence="3">NBRC 111981</strain>
    </source>
</reference>
<dbReference type="InterPro" id="IPR029063">
    <property type="entry name" value="SAM-dependent_MTases_sf"/>
</dbReference>
<dbReference type="InterPro" id="IPR025714">
    <property type="entry name" value="Methyltranfer_dom"/>
</dbReference>
<dbReference type="CDD" id="cd02440">
    <property type="entry name" value="AdoMet_MTases"/>
    <property type="match status" value="1"/>
</dbReference>
<proteinExistence type="predicted"/>
<dbReference type="EMBL" id="BSOA01000003">
    <property type="protein sequence ID" value="GLQ86722.1"/>
    <property type="molecule type" value="Genomic_DNA"/>
</dbReference>
<keyword evidence="3" id="KW-1185">Reference proteome</keyword>